<dbReference type="RefSeq" id="XP_017990993.1">
    <property type="nucleotide sequence ID" value="XM_018134778.1"/>
</dbReference>
<comment type="similarity">
    <text evidence="2">Belongs to the SRP receptor beta subunit family.</text>
</comment>
<dbReference type="GeneID" id="28726653"/>
<keyword evidence="4 11" id="KW-0812">Transmembrane</keyword>
<evidence type="ECO:0000256" key="3">
    <source>
        <dbReference type="ARBA" id="ARBA00020256"/>
    </source>
</evidence>
<evidence type="ECO:0000256" key="9">
    <source>
        <dbReference type="ARBA" id="ARBA00023136"/>
    </source>
</evidence>
<dbReference type="Proteomes" id="UP000037751">
    <property type="component" value="Unassembled WGS sequence"/>
</dbReference>
<keyword evidence="13" id="KW-1185">Reference proteome</keyword>
<sequence>MEHTVCDAAQVLGPRACARVCAFVQDEARMAKVYMGLVGLVLGVLAQYVVRRLASRGTPVLEAPTEASSPKRSGGKCTVVLLGSEQSGKTNVFLRLSMGVAPDTATTQHVNRATVPADGAASQQALDLIDVPGHARLRTQAWDYLDTADALVFCIDASVASRGGSEGAAAAAALSTMKRTDLQGALIDSVDYLHDTLRTLAQRRLEAGATAKPPPALLILFTRMDRSPLFQDKSMLDDEKRRAQLLARCRRGLETALVSRRTSRGLHRTTADDAMRGRVTIDSIQEVQSAEQTSWLQRAKAAAARVPFLASWLPSDEKTAAELHPTRFGHNVRAGEGHKLSEELALDYLVAASGSAMDQPLHRLHPRVVEDGHAAMGLSHVDRAGWAPQAGQDHLGDLYTWIASL</sequence>
<dbReference type="Gene3D" id="3.40.50.300">
    <property type="entry name" value="P-loop containing nucleotide triphosphate hydrolases"/>
    <property type="match status" value="1"/>
</dbReference>
<dbReference type="Pfam" id="PF09439">
    <property type="entry name" value="SRPRB"/>
    <property type="match status" value="1"/>
</dbReference>
<dbReference type="GO" id="GO:0005525">
    <property type="term" value="F:GTP binding"/>
    <property type="evidence" value="ECO:0007669"/>
    <property type="project" value="UniProtKB-KW"/>
</dbReference>
<dbReference type="GO" id="GO:0005789">
    <property type="term" value="C:endoplasmic reticulum membrane"/>
    <property type="evidence" value="ECO:0007669"/>
    <property type="project" value="UniProtKB-SubCell"/>
</dbReference>
<dbReference type="OrthoDB" id="41266at2759"/>
<dbReference type="AlphaFoldDB" id="A0A0M8MTM3"/>
<keyword evidence="8" id="KW-0342">GTP-binding</keyword>
<evidence type="ECO:0000256" key="1">
    <source>
        <dbReference type="ARBA" id="ARBA00004389"/>
    </source>
</evidence>
<evidence type="ECO:0000256" key="4">
    <source>
        <dbReference type="ARBA" id="ARBA00022692"/>
    </source>
</evidence>
<evidence type="ECO:0000256" key="7">
    <source>
        <dbReference type="ARBA" id="ARBA00022989"/>
    </source>
</evidence>
<evidence type="ECO:0000256" key="5">
    <source>
        <dbReference type="ARBA" id="ARBA00022741"/>
    </source>
</evidence>
<gene>
    <name evidence="12" type="ORF">Malapachy_0249</name>
</gene>
<dbReference type="InterPro" id="IPR027417">
    <property type="entry name" value="P-loop_NTPase"/>
</dbReference>
<dbReference type="STRING" id="77020.A0A0M8MTM3"/>
<keyword evidence="5" id="KW-0547">Nucleotide-binding</keyword>
<evidence type="ECO:0000313" key="12">
    <source>
        <dbReference type="EMBL" id="KOS13361.1"/>
    </source>
</evidence>
<keyword evidence="9 11" id="KW-0472">Membrane</keyword>
<dbReference type="InterPro" id="IPR019009">
    <property type="entry name" value="SRP_receptor_beta_su"/>
</dbReference>
<dbReference type="EMBL" id="LGAV01000006">
    <property type="protein sequence ID" value="KOS13361.1"/>
    <property type="molecule type" value="Genomic_DNA"/>
</dbReference>
<protein>
    <recommendedName>
        <fullName evidence="3">Signal recognition particle receptor subunit beta</fullName>
    </recommendedName>
</protein>
<reference evidence="12 13" key="1">
    <citation type="submission" date="2015-07" db="EMBL/GenBank/DDBJ databases">
        <title>Draft Genome Sequence of Malassezia furfur CBS1878 and Malassezia pachydermatis CBS1879.</title>
        <authorList>
            <person name="Triana S."/>
            <person name="Ohm R."/>
            <person name="Gonzalez A."/>
            <person name="DeCock H."/>
            <person name="Restrepo S."/>
            <person name="Celis A."/>
        </authorList>
    </citation>
    <scope>NUCLEOTIDE SEQUENCE [LARGE SCALE GENOMIC DNA]</scope>
    <source>
        <strain evidence="12 13">CBS 1879</strain>
    </source>
</reference>
<evidence type="ECO:0000256" key="6">
    <source>
        <dbReference type="ARBA" id="ARBA00022824"/>
    </source>
</evidence>
<keyword evidence="10" id="KW-0675">Receptor</keyword>
<dbReference type="VEuPathDB" id="FungiDB:Malapachy_0249"/>
<keyword evidence="6" id="KW-0256">Endoplasmic reticulum</keyword>
<evidence type="ECO:0000256" key="11">
    <source>
        <dbReference type="SAM" id="Phobius"/>
    </source>
</evidence>
<keyword evidence="7 11" id="KW-1133">Transmembrane helix</keyword>
<comment type="caution">
    <text evidence="12">The sequence shown here is derived from an EMBL/GenBank/DDBJ whole genome shotgun (WGS) entry which is preliminary data.</text>
</comment>
<accession>A0A0M8MTM3</accession>
<evidence type="ECO:0000256" key="8">
    <source>
        <dbReference type="ARBA" id="ARBA00023134"/>
    </source>
</evidence>
<dbReference type="SUPFAM" id="SSF52540">
    <property type="entry name" value="P-loop containing nucleoside triphosphate hydrolases"/>
    <property type="match status" value="1"/>
</dbReference>
<evidence type="ECO:0000256" key="10">
    <source>
        <dbReference type="ARBA" id="ARBA00023170"/>
    </source>
</evidence>
<evidence type="ECO:0000256" key="2">
    <source>
        <dbReference type="ARBA" id="ARBA00005619"/>
    </source>
</evidence>
<name>A0A0M8MTM3_9BASI</name>
<organism evidence="12 13">
    <name type="scientific">Malassezia pachydermatis</name>
    <dbReference type="NCBI Taxonomy" id="77020"/>
    <lineage>
        <taxon>Eukaryota</taxon>
        <taxon>Fungi</taxon>
        <taxon>Dikarya</taxon>
        <taxon>Basidiomycota</taxon>
        <taxon>Ustilaginomycotina</taxon>
        <taxon>Malasseziomycetes</taxon>
        <taxon>Malasseziales</taxon>
        <taxon>Malasseziaceae</taxon>
        <taxon>Malassezia</taxon>
    </lineage>
</organism>
<feature type="transmembrane region" description="Helical" evidence="11">
    <location>
        <begin position="33"/>
        <end position="50"/>
    </location>
</feature>
<comment type="subcellular location">
    <subcellularLocation>
        <location evidence="1">Endoplasmic reticulum membrane</location>
        <topology evidence="1">Single-pass membrane protein</topology>
    </subcellularLocation>
</comment>
<evidence type="ECO:0000313" key="13">
    <source>
        <dbReference type="Proteomes" id="UP000037751"/>
    </source>
</evidence>
<proteinExistence type="inferred from homology"/>